<evidence type="ECO:0000313" key="3">
    <source>
        <dbReference type="Proteomes" id="UP000319769"/>
    </source>
</evidence>
<dbReference type="Proteomes" id="UP000319769">
    <property type="component" value="Unassembled WGS sequence"/>
</dbReference>
<proteinExistence type="predicted"/>
<sequence length="249" mass="26514">MATFVLVHGGGHGGWCYQPLVGVLREAGHEVYAPTLTGLGERSHLLGPHVDLGLHIEDIAAVLRYEDLRDVVLVGHSYGGMVITGAADRAAERVGKLVYLDAATPAGGQSLVDIAGPIMNEARKHGKVVDGIELVLLPSPGAGAFYGPADPDVVAWMDERLTAHPWPCFEQPLELTDEDALRAIPQYHVVCTSTLATRDPELVAGARKAGRLWDIDTGHDLMITEPRAVADALLEIAAAQVPGWTVCSK</sequence>
<dbReference type="PANTHER" id="PTHR37017:SF11">
    <property type="entry name" value="ESTERASE_LIPASE_THIOESTERASE DOMAIN-CONTAINING PROTEIN"/>
    <property type="match status" value="1"/>
</dbReference>
<evidence type="ECO:0000313" key="2">
    <source>
        <dbReference type="EMBL" id="KAA9159966.1"/>
    </source>
</evidence>
<name>A0A5N0V0P5_9PSEU</name>
<dbReference type="InterPro" id="IPR052897">
    <property type="entry name" value="Sec-Metab_Biosynth_Hydrolase"/>
</dbReference>
<feature type="domain" description="AB hydrolase-1" evidence="1">
    <location>
        <begin position="4"/>
        <end position="232"/>
    </location>
</feature>
<dbReference type="RefSeq" id="WP_144757732.1">
    <property type="nucleotide sequence ID" value="NZ_VMNW02000026.1"/>
</dbReference>
<dbReference type="AlphaFoldDB" id="A0A5N0V0P5"/>
<organism evidence="2 3">
    <name type="scientific">Amycolatopsis acidicola</name>
    <dbReference type="NCBI Taxonomy" id="2596893"/>
    <lineage>
        <taxon>Bacteria</taxon>
        <taxon>Bacillati</taxon>
        <taxon>Actinomycetota</taxon>
        <taxon>Actinomycetes</taxon>
        <taxon>Pseudonocardiales</taxon>
        <taxon>Pseudonocardiaceae</taxon>
        <taxon>Amycolatopsis</taxon>
    </lineage>
</organism>
<dbReference type="InterPro" id="IPR029058">
    <property type="entry name" value="AB_hydrolase_fold"/>
</dbReference>
<dbReference type="Gene3D" id="3.40.50.1820">
    <property type="entry name" value="alpha/beta hydrolase"/>
    <property type="match status" value="1"/>
</dbReference>
<evidence type="ECO:0000259" key="1">
    <source>
        <dbReference type="Pfam" id="PF12697"/>
    </source>
</evidence>
<dbReference type="EMBL" id="VMNW02000026">
    <property type="protein sequence ID" value="KAA9159966.1"/>
    <property type="molecule type" value="Genomic_DNA"/>
</dbReference>
<dbReference type="PANTHER" id="PTHR37017">
    <property type="entry name" value="AB HYDROLASE-1 DOMAIN-CONTAINING PROTEIN-RELATED"/>
    <property type="match status" value="1"/>
</dbReference>
<keyword evidence="2" id="KW-0378">Hydrolase</keyword>
<reference evidence="2" key="1">
    <citation type="submission" date="2019-09" db="EMBL/GenBank/DDBJ databases">
        <authorList>
            <person name="Teo W.F.A."/>
            <person name="Duangmal K."/>
        </authorList>
    </citation>
    <scope>NUCLEOTIDE SEQUENCE [LARGE SCALE GENOMIC DNA]</scope>
    <source>
        <strain evidence="2">K81G1</strain>
    </source>
</reference>
<gene>
    <name evidence="2" type="ORF">FPZ12_018930</name>
</gene>
<accession>A0A5N0V0P5</accession>
<keyword evidence="3" id="KW-1185">Reference proteome</keyword>
<comment type="caution">
    <text evidence="2">The sequence shown here is derived from an EMBL/GenBank/DDBJ whole genome shotgun (WGS) entry which is preliminary data.</text>
</comment>
<dbReference type="GO" id="GO:0016787">
    <property type="term" value="F:hydrolase activity"/>
    <property type="evidence" value="ECO:0007669"/>
    <property type="project" value="UniProtKB-KW"/>
</dbReference>
<dbReference type="OrthoDB" id="9773549at2"/>
<dbReference type="SUPFAM" id="SSF53474">
    <property type="entry name" value="alpha/beta-Hydrolases"/>
    <property type="match status" value="1"/>
</dbReference>
<dbReference type="InterPro" id="IPR000073">
    <property type="entry name" value="AB_hydrolase_1"/>
</dbReference>
<dbReference type="Pfam" id="PF12697">
    <property type="entry name" value="Abhydrolase_6"/>
    <property type="match status" value="1"/>
</dbReference>
<protein>
    <submittedName>
        <fullName evidence="2">Alpha/beta hydrolase</fullName>
    </submittedName>
</protein>